<feature type="region of interest" description="Disordered" evidence="1">
    <location>
        <begin position="66"/>
        <end position="96"/>
    </location>
</feature>
<reference evidence="3 4" key="1">
    <citation type="submission" date="2017-06" db="EMBL/GenBank/DDBJ databases">
        <title>Sequencing and comparative analysis of myxobacterial genomes.</title>
        <authorList>
            <person name="Rupp O."/>
            <person name="Goesmann A."/>
            <person name="Sogaard-Andersen L."/>
        </authorList>
    </citation>
    <scope>NUCLEOTIDE SEQUENCE [LARGE SCALE GENOMIC DNA]</scope>
    <source>
        <strain evidence="3 4">DSM 14697</strain>
    </source>
</reference>
<gene>
    <name evidence="3" type="ORF">MYMAC_005306</name>
</gene>
<accession>A0A250K1R2</accession>
<feature type="signal peptide" evidence="2">
    <location>
        <begin position="1"/>
        <end position="20"/>
    </location>
</feature>
<evidence type="ECO:0000256" key="2">
    <source>
        <dbReference type="SAM" id="SignalP"/>
    </source>
</evidence>
<protein>
    <recommendedName>
        <fullName evidence="5">Lipoprotein</fullName>
    </recommendedName>
</protein>
<dbReference type="KEGG" id="mmas:MYMAC_005306"/>
<dbReference type="PROSITE" id="PS51257">
    <property type="entry name" value="PROKAR_LIPOPROTEIN"/>
    <property type="match status" value="1"/>
</dbReference>
<dbReference type="Proteomes" id="UP000217343">
    <property type="component" value="Chromosome"/>
</dbReference>
<evidence type="ECO:0000256" key="1">
    <source>
        <dbReference type="SAM" id="MobiDB-lite"/>
    </source>
</evidence>
<feature type="chain" id="PRO_5012015690" description="Lipoprotein" evidence="2">
    <location>
        <begin position="21"/>
        <end position="180"/>
    </location>
</feature>
<evidence type="ECO:0000313" key="3">
    <source>
        <dbReference type="EMBL" id="ATB49652.1"/>
    </source>
</evidence>
<name>A0A250K1R2_9BACT</name>
<feature type="compositionally biased region" description="Low complexity" evidence="1">
    <location>
        <begin position="72"/>
        <end position="83"/>
    </location>
</feature>
<dbReference type="RefSeq" id="WP_095960134.1">
    <property type="nucleotide sequence ID" value="NZ_CP022203.1"/>
</dbReference>
<evidence type="ECO:0008006" key="5">
    <source>
        <dbReference type="Google" id="ProtNLM"/>
    </source>
</evidence>
<evidence type="ECO:0000313" key="4">
    <source>
        <dbReference type="Proteomes" id="UP000217343"/>
    </source>
</evidence>
<dbReference type="EMBL" id="CP022203">
    <property type="protein sequence ID" value="ATB49652.1"/>
    <property type="molecule type" value="Genomic_DNA"/>
</dbReference>
<keyword evidence="2" id="KW-0732">Signal</keyword>
<dbReference type="AlphaFoldDB" id="A0A250K1R2"/>
<sequence>MKKHLLPLSCLFLLSACRHTGNTPDGNPSEDLPAGTYVQITLQDVRNPLKRSTYVVDPRTDTVVERRDGRRAVAAPSPRAPGAEPSDETTQAASAVSQTHSASLTLSVLCRVTETAEDGCIDLAIDPKHETSGDPNPIKEERLRIAITERYVKQLAANMLRTAHRAGVQVHVPAVRAPAK</sequence>
<proteinExistence type="predicted"/>
<keyword evidence="4" id="KW-1185">Reference proteome</keyword>
<dbReference type="OrthoDB" id="5525401at2"/>
<organism evidence="3 4">
    <name type="scientific">Corallococcus macrosporus DSM 14697</name>
    <dbReference type="NCBI Taxonomy" id="1189310"/>
    <lineage>
        <taxon>Bacteria</taxon>
        <taxon>Pseudomonadati</taxon>
        <taxon>Myxococcota</taxon>
        <taxon>Myxococcia</taxon>
        <taxon>Myxococcales</taxon>
        <taxon>Cystobacterineae</taxon>
        <taxon>Myxococcaceae</taxon>
        <taxon>Corallococcus</taxon>
    </lineage>
</organism>